<evidence type="ECO:0000256" key="2">
    <source>
        <dbReference type="ARBA" id="ARBA00023015"/>
    </source>
</evidence>
<dbReference type="Gene3D" id="3.40.190.10">
    <property type="entry name" value="Periplasmic binding protein-like II"/>
    <property type="match status" value="2"/>
</dbReference>
<keyword evidence="4" id="KW-0804">Transcription</keyword>
<keyword evidence="3" id="KW-0238">DNA-binding</keyword>
<evidence type="ECO:0000256" key="1">
    <source>
        <dbReference type="ARBA" id="ARBA00009437"/>
    </source>
</evidence>
<dbReference type="Pfam" id="PF00126">
    <property type="entry name" value="HTH_1"/>
    <property type="match status" value="1"/>
</dbReference>
<gene>
    <name evidence="6" type="ORF">GQE98_06280</name>
</gene>
<comment type="similarity">
    <text evidence="1">Belongs to the LysR transcriptional regulatory family.</text>
</comment>
<keyword evidence="7" id="KW-1185">Reference proteome</keyword>
<dbReference type="EMBL" id="WTUW01000002">
    <property type="protein sequence ID" value="MZR30241.1"/>
    <property type="molecule type" value="Genomic_DNA"/>
</dbReference>
<dbReference type="CDD" id="cd05466">
    <property type="entry name" value="PBP2_LTTR_substrate"/>
    <property type="match status" value="1"/>
</dbReference>
<name>A0A6L8W563_9PROT</name>
<feature type="domain" description="HTH lysR-type" evidence="5">
    <location>
        <begin position="2"/>
        <end position="59"/>
    </location>
</feature>
<proteinExistence type="inferred from homology"/>
<comment type="caution">
    <text evidence="6">The sequence shown here is derived from an EMBL/GenBank/DDBJ whole genome shotgun (WGS) entry which is preliminary data.</text>
</comment>
<evidence type="ECO:0000256" key="3">
    <source>
        <dbReference type="ARBA" id="ARBA00023125"/>
    </source>
</evidence>
<dbReference type="GO" id="GO:0000976">
    <property type="term" value="F:transcription cis-regulatory region binding"/>
    <property type="evidence" value="ECO:0007669"/>
    <property type="project" value="TreeGrafter"/>
</dbReference>
<protein>
    <submittedName>
        <fullName evidence="6">LysR family transcriptional regulator</fullName>
    </submittedName>
</protein>
<dbReference type="InterPro" id="IPR036390">
    <property type="entry name" value="WH_DNA-bd_sf"/>
</dbReference>
<dbReference type="InterPro" id="IPR036388">
    <property type="entry name" value="WH-like_DNA-bd_sf"/>
</dbReference>
<reference evidence="6 7" key="1">
    <citation type="submission" date="2019-12" db="EMBL/GenBank/DDBJ databases">
        <title>Snethiella sp. nov. sp. isolated from sea sand.</title>
        <authorList>
            <person name="Kim J."/>
            <person name="Jeong S.E."/>
            <person name="Jung H.S."/>
            <person name="Jeon C.O."/>
        </authorList>
    </citation>
    <scope>NUCLEOTIDE SEQUENCE [LARGE SCALE GENOMIC DNA]</scope>
    <source>
        <strain evidence="6 7">DP05</strain>
    </source>
</reference>
<dbReference type="PANTHER" id="PTHR30126:SF99">
    <property type="entry name" value="TRANSCRIPTIONAL REGULATOR LYSR FAMILY"/>
    <property type="match status" value="1"/>
</dbReference>
<dbReference type="AlphaFoldDB" id="A0A6L8W563"/>
<dbReference type="GO" id="GO:0003700">
    <property type="term" value="F:DNA-binding transcription factor activity"/>
    <property type="evidence" value="ECO:0007669"/>
    <property type="project" value="InterPro"/>
</dbReference>
<dbReference type="Proteomes" id="UP000476030">
    <property type="component" value="Unassembled WGS sequence"/>
</dbReference>
<dbReference type="FunFam" id="1.10.10.10:FF:000001">
    <property type="entry name" value="LysR family transcriptional regulator"/>
    <property type="match status" value="1"/>
</dbReference>
<accession>A0A6L8W563</accession>
<dbReference type="SUPFAM" id="SSF46785">
    <property type="entry name" value="Winged helix' DNA-binding domain"/>
    <property type="match status" value="1"/>
</dbReference>
<sequence>MINSAHIKTFLSLSETRHFTRTAEALNMTQPGVSQHLKALESELNVSLFHRSGKKIELTPAGELFRQFAHKQVQSEKIIRDRLKEDSPHKGECRITCSGSMAIQLYPKLLELQKQFTELSISLEAAPNEASIELVKKNEFDIGLITSFIDDPEIQITELGYDELCLALPKNHSAEWADLMALGYINHPNGAHYAAQVFEENYADKFTGFKDIPIKGYINQLNQILLPVTQGLGFTVIPENTFDLHPETDLLTKVTLKTPCRETIYLIEKKYKPLPNRYRLIKECLNTIW</sequence>
<dbReference type="RefSeq" id="WP_161314840.1">
    <property type="nucleotide sequence ID" value="NZ_WTUW01000002.1"/>
</dbReference>
<keyword evidence="2" id="KW-0805">Transcription regulation</keyword>
<dbReference type="PROSITE" id="PS50931">
    <property type="entry name" value="HTH_LYSR"/>
    <property type="match status" value="1"/>
</dbReference>
<dbReference type="InterPro" id="IPR005119">
    <property type="entry name" value="LysR_subst-bd"/>
</dbReference>
<evidence type="ECO:0000259" key="5">
    <source>
        <dbReference type="PROSITE" id="PS50931"/>
    </source>
</evidence>
<dbReference type="Gene3D" id="1.10.10.10">
    <property type="entry name" value="Winged helix-like DNA-binding domain superfamily/Winged helix DNA-binding domain"/>
    <property type="match status" value="1"/>
</dbReference>
<evidence type="ECO:0000256" key="4">
    <source>
        <dbReference type="ARBA" id="ARBA00023163"/>
    </source>
</evidence>
<dbReference type="Pfam" id="PF03466">
    <property type="entry name" value="LysR_substrate"/>
    <property type="match status" value="1"/>
</dbReference>
<dbReference type="PANTHER" id="PTHR30126">
    <property type="entry name" value="HTH-TYPE TRANSCRIPTIONAL REGULATOR"/>
    <property type="match status" value="1"/>
</dbReference>
<evidence type="ECO:0000313" key="6">
    <source>
        <dbReference type="EMBL" id="MZR30241.1"/>
    </source>
</evidence>
<dbReference type="PRINTS" id="PR00039">
    <property type="entry name" value="HTHLYSR"/>
</dbReference>
<dbReference type="SUPFAM" id="SSF53850">
    <property type="entry name" value="Periplasmic binding protein-like II"/>
    <property type="match status" value="1"/>
</dbReference>
<evidence type="ECO:0000313" key="7">
    <source>
        <dbReference type="Proteomes" id="UP000476030"/>
    </source>
</evidence>
<organism evidence="6 7">
    <name type="scientific">Sneathiella litorea</name>
    <dbReference type="NCBI Taxonomy" id="2606216"/>
    <lineage>
        <taxon>Bacteria</taxon>
        <taxon>Pseudomonadati</taxon>
        <taxon>Pseudomonadota</taxon>
        <taxon>Alphaproteobacteria</taxon>
        <taxon>Sneathiellales</taxon>
        <taxon>Sneathiellaceae</taxon>
        <taxon>Sneathiella</taxon>
    </lineage>
</organism>
<dbReference type="InterPro" id="IPR000847">
    <property type="entry name" value="LysR_HTH_N"/>
</dbReference>